<keyword evidence="6 7" id="KW-0472">Membrane</keyword>
<dbReference type="InterPro" id="IPR001640">
    <property type="entry name" value="Lgt"/>
</dbReference>
<name>A0A1W6MYN2_9HYPH</name>
<keyword evidence="4 7" id="KW-0812">Transmembrane</keyword>
<proteinExistence type="inferred from homology"/>
<evidence type="ECO:0000256" key="4">
    <source>
        <dbReference type="ARBA" id="ARBA00022692"/>
    </source>
</evidence>
<gene>
    <name evidence="8" type="ORF">B1812_17850</name>
</gene>
<dbReference type="RefSeq" id="WP_085772781.1">
    <property type="nucleotide sequence ID" value="NZ_AP027149.1"/>
</dbReference>
<dbReference type="GO" id="GO:0042158">
    <property type="term" value="P:lipoprotein biosynthetic process"/>
    <property type="evidence" value="ECO:0007669"/>
    <property type="project" value="InterPro"/>
</dbReference>
<dbReference type="GO" id="GO:0008961">
    <property type="term" value="F:phosphatidylglycerol-prolipoprotein diacylglyceryl transferase activity"/>
    <property type="evidence" value="ECO:0007669"/>
    <property type="project" value="InterPro"/>
</dbReference>
<evidence type="ECO:0000256" key="1">
    <source>
        <dbReference type="ARBA" id="ARBA00007150"/>
    </source>
</evidence>
<keyword evidence="5 7" id="KW-1133">Transmembrane helix</keyword>
<feature type="transmembrane region" description="Helical" evidence="7">
    <location>
        <begin position="70"/>
        <end position="89"/>
    </location>
</feature>
<dbReference type="OrthoDB" id="871140at2"/>
<feature type="transmembrane region" description="Helical" evidence="7">
    <location>
        <begin position="179"/>
        <end position="197"/>
    </location>
</feature>
<dbReference type="AlphaFoldDB" id="A0A1W6MYN2"/>
<dbReference type="Pfam" id="PF01790">
    <property type="entry name" value="LGT"/>
    <property type="match status" value="1"/>
</dbReference>
<evidence type="ECO:0000313" key="8">
    <source>
        <dbReference type="EMBL" id="ARN82649.1"/>
    </source>
</evidence>
<feature type="transmembrane region" description="Helical" evidence="7">
    <location>
        <begin position="6"/>
        <end position="26"/>
    </location>
</feature>
<dbReference type="GO" id="GO:0005886">
    <property type="term" value="C:plasma membrane"/>
    <property type="evidence" value="ECO:0007669"/>
    <property type="project" value="InterPro"/>
</dbReference>
<reference evidence="8 9" key="1">
    <citation type="submission" date="2017-02" db="EMBL/GenBank/DDBJ databases">
        <authorList>
            <person name="Peterson S.W."/>
        </authorList>
    </citation>
    <scope>NUCLEOTIDE SEQUENCE [LARGE SCALE GENOMIC DNA]</scope>
    <source>
        <strain evidence="8 9">S285</strain>
    </source>
</reference>
<dbReference type="STRING" id="655015.B1812_17850"/>
<dbReference type="PANTHER" id="PTHR30589:SF0">
    <property type="entry name" value="PHOSPHATIDYLGLYCEROL--PROLIPOPROTEIN DIACYLGLYCERYL TRANSFERASE"/>
    <property type="match status" value="1"/>
</dbReference>
<accession>A0A1W6MYN2</accession>
<dbReference type="PANTHER" id="PTHR30589">
    <property type="entry name" value="PROLIPOPROTEIN DIACYLGLYCERYL TRANSFERASE"/>
    <property type="match status" value="1"/>
</dbReference>
<evidence type="ECO:0000256" key="7">
    <source>
        <dbReference type="SAM" id="Phobius"/>
    </source>
</evidence>
<feature type="transmembrane region" description="Helical" evidence="7">
    <location>
        <begin position="38"/>
        <end position="58"/>
    </location>
</feature>
<evidence type="ECO:0000313" key="9">
    <source>
        <dbReference type="Proteomes" id="UP000193978"/>
    </source>
</evidence>
<comment type="similarity">
    <text evidence="1">Belongs to the Lgt family.</text>
</comment>
<keyword evidence="3 8" id="KW-0808">Transferase</keyword>
<keyword evidence="2" id="KW-1003">Cell membrane</keyword>
<feature type="transmembrane region" description="Helical" evidence="7">
    <location>
        <begin position="149"/>
        <end position="167"/>
    </location>
</feature>
<dbReference type="EMBL" id="CP019948">
    <property type="protein sequence ID" value="ARN82649.1"/>
    <property type="molecule type" value="Genomic_DNA"/>
</dbReference>
<evidence type="ECO:0000256" key="5">
    <source>
        <dbReference type="ARBA" id="ARBA00022989"/>
    </source>
</evidence>
<organism evidence="8 9">
    <name type="scientific">Methylocystis bryophila</name>
    <dbReference type="NCBI Taxonomy" id="655015"/>
    <lineage>
        <taxon>Bacteria</taxon>
        <taxon>Pseudomonadati</taxon>
        <taxon>Pseudomonadota</taxon>
        <taxon>Alphaproteobacteria</taxon>
        <taxon>Hyphomicrobiales</taxon>
        <taxon>Methylocystaceae</taxon>
        <taxon>Methylocystis</taxon>
    </lineage>
</organism>
<protein>
    <submittedName>
        <fullName evidence="8">Diacylglyceryl transferase</fullName>
    </submittedName>
</protein>
<feature type="transmembrane region" description="Helical" evidence="7">
    <location>
        <begin position="101"/>
        <end position="123"/>
    </location>
</feature>
<evidence type="ECO:0000256" key="3">
    <source>
        <dbReference type="ARBA" id="ARBA00022679"/>
    </source>
</evidence>
<evidence type="ECO:0000256" key="6">
    <source>
        <dbReference type="ARBA" id="ARBA00023136"/>
    </source>
</evidence>
<keyword evidence="9" id="KW-1185">Reference proteome</keyword>
<sequence length="239" mass="25769">MSGLALHSLFDILAWLAAGLAAYWVAQRTPVVRPLPQANRLPYLAALVCGAAFGAYGLGSLNLYLSGAPAIARSIEGGLFGGIVFVEIYKRAAGLEERTGARYALPLAVGVAVGRIGCFLAGLDDFTHGVPTDLAIGYDFGDGVKRHAVQLYESAAMALFALFYILALAAKNAYVARNGFYLAVLYYGAQRFLWEFLKPYGRILGPFTLFQLLSMILILYAAAMLATAKEPQHERPLRA</sequence>
<dbReference type="KEGG" id="mbry:B1812_17850"/>
<evidence type="ECO:0000256" key="2">
    <source>
        <dbReference type="ARBA" id="ARBA00022475"/>
    </source>
</evidence>
<feature type="transmembrane region" description="Helical" evidence="7">
    <location>
        <begin position="209"/>
        <end position="228"/>
    </location>
</feature>
<dbReference type="Proteomes" id="UP000193978">
    <property type="component" value="Chromosome"/>
</dbReference>